<keyword evidence="2 9" id="KW-0812">Transmembrane</keyword>
<dbReference type="PANTHER" id="PTHR46533:SF1">
    <property type="entry name" value="ZINC FINGER MYND DOMAIN-CONTAINING PROTEIN 12"/>
    <property type="match status" value="1"/>
</dbReference>
<keyword evidence="7 9" id="KW-0472">Membrane</keyword>
<name>A0A6A5FJJ9_PERFL</name>
<feature type="transmembrane region" description="Helical" evidence="9">
    <location>
        <begin position="167"/>
        <end position="190"/>
    </location>
</feature>
<dbReference type="InterPro" id="IPR004031">
    <property type="entry name" value="PMP22/EMP/MP20/Claudin"/>
</dbReference>
<keyword evidence="5" id="KW-0862">Zinc</keyword>
<keyword evidence="3" id="KW-0479">Metal-binding</keyword>
<accession>A0A6A5FJJ9</accession>
<dbReference type="PANTHER" id="PTHR46533">
    <property type="entry name" value="ZINC FINGER MYND DOMAIN-CONTAINING PROTEIN 12"/>
    <property type="match status" value="1"/>
</dbReference>
<keyword evidence="6 9" id="KW-1133">Transmembrane helix</keyword>
<dbReference type="Gene3D" id="1.25.40.10">
    <property type="entry name" value="Tetratricopeptide repeat domain"/>
    <property type="match status" value="1"/>
</dbReference>
<dbReference type="Gene3D" id="1.20.140.150">
    <property type="match status" value="1"/>
</dbReference>
<evidence type="ECO:0000256" key="6">
    <source>
        <dbReference type="ARBA" id="ARBA00022989"/>
    </source>
</evidence>
<dbReference type="Pfam" id="PF01753">
    <property type="entry name" value="zf-MYND"/>
    <property type="match status" value="1"/>
</dbReference>
<comment type="subcellular location">
    <subcellularLocation>
        <location evidence="1 9">Membrane</location>
        <topology evidence="1 9">Multi-pass membrane protein</topology>
    </subcellularLocation>
</comment>
<evidence type="ECO:0000256" key="2">
    <source>
        <dbReference type="ARBA" id="ARBA00022692"/>
    </source>
</evidence>
<proteinExistence type="inferred from homology"/>
<feature type="transmembrane region" description="Helical" evidence="9">
    <location>
        <begin position="127"/>
        <end position="147"/>
    </location>
</feature>
<dbReference type="Proteomes" id="UP000465112">
    <property type="component" value="Chromosome 5"/>
</dbReference>
<dbReference type="AlphaFoldDB" id="A0A6A5FJJ9"/>
<dbReference type="Pfam" id="PF00822">
    <property type="entry name" value="PMP22_Claudin"/>
    <property type="match status" value="1"/>
</dbReference>
<dbReference type="GO" id="GO:0008270">
    <property type="term" value="F:zinc ion binding"/>
    <property type="evidence" value="ECO:0007669"/>
    <property type="project" value="UniProtKB-KW"/>
</dbReference>
<evidence type="ECO:0000259" key="10">
    <source>
        <dbReference type="PROSITE" id="PS50865"/>
    </source>
</evidence>
<reference evidence="11 12" key="1">
    <citation type="submission" date="2019-06" db="EMBL/GenBank/DDBJ databases">
        <title>A chromosome-scale genome assembly of the European perch, Perca fluviatilis.</title>
        <authorList>
            <person name="Roques C."/>
            <person name="Zahm M."/>
            <person name="Cabau C."/>
            <person name="Klopp C."/>
            <person name="Bouchez O."/>
            <person name="Donnadieu C."/>
            <person name="Kuhl H."/>
            <person name="Gislard M."/>
            <person name="Guendouz S."/>
            <person name="Journot L."/>
            <person name="Haffray P."/>
            <person name="Bestin A."/>
            <person name="Morvezen R."/>
            <person name="Feron R."/>
            <person name="Wen M."/>
            <person name="Jouanno E."/>
            <person name="Herpin A."/>
            <person name="Schartl M."/>
            <person name="Postlethwait J."/>
            <person name="Schaerlinger B."/>
            <person name="Chardard D."/>
            <person name="Lecocq T."/>
            <person name="Poncet C."/>
            <person name="Jaffrelo L."/>
            <person name="Lampietro C."/>
            <person name="Guiguen Y."/>
        </authorList>
    </citation>
    <scope>NUCLEOTIDE SEQUENCE [LARGE SCALE GENOMIC DNA]</scope>
    <source>
        <tissue evidence="11">Blood</tissue>
    </source>
</reference>
<dbReference type="PROSITE" id="PS50865">
    <property type="entry name" value="ZF_MYND_2"/>
    <property type="match status" value="1"/>
</dbReference>
<evidence type="ECO:0000256" key="8">
    <source>
        <dbReference type="PROSITE-ProRule" id="PRU00134"/>
    </source>
</evidence>
<dbReference type="SUPFAM" id="SSF144232">
    <property type="entry name" value="HIT/MYND zinc finger-like"/>
    <property type="match status" value="1"/>
</dbReference>
<keyword evidence="4 8" id="KW-0863">Zinc-finger</keyword>
<protein>
    <recommendedName>
        <fullName evidence="10">MYND-type domain-containing protein</fullName>
    </recommendedName>
</protein>
<evidence type="ECO:0000313" key="11">
    <source>
        <dbReference type="EMBL" id="KAF1390654.1"/>
    </source>
</evidence>
<evidence type="ECO:0000256" key="9">
    <source>
        <dbReference type="RuleBase" id="RU363088"/>
    </source>
</evidence>
<dbReference type="InterPro" id="IPR011990">
    <property type="entry name" value="TPR-like_helical_dom_sf"/>
</dbReference>
<evidence type="ECO:0000256" key="3">
    <source>
        <dbReference type="ARBA" id="ARBA00022723"/>
    </source>
</evidence>
<dbReference type="Gene3D" id="6.10.140.2220">
    <property type="match status" value="1"/>
</dbReference>
<keyword evidence="12" id="KW-1185">Reference proteome</keyword>
<dbReference type="EMBL" id="VHII01000005">
    <property type="protein sequence ID" value="KAF1390654.1"/>
    <property type="molecule type" value="Genomic_DNA"/>
</dbReference>
<dbReference type="PROSITE" id="PS01360">
    <property type="entry name" value="ZF_MYND_1"/>
    <property type="match status" value="1"/>
</dbReference>
<evidence type="ECO:0000313" key="12">
    <source>
        <dbReference type="Proteomes" id="UP000465112"/>
    </source>
</evidence>
<feature type="transmembrane region" description="Helical" evidence="9">
    <location>
        <begin position="96"/>
        <end position="115"/>
    </location>
</feature>
<dbReference type="InterPro" id="IPR053248">
    <property type="entry name" value="Zinc_finger_MYND_domain"/>
</dbReference>
<feature type="transmembrane region" description="Helical" evidence="9">
    <location>
        <begin position="32"/>
        <end position="53"/>
    </location>
</feature>
<comment type="caution">
    <text evidence="11">The sequence shown here is derived from an EMBL/GenBank/DDBJ whole genome shotgun (WGS) entry which is preliminary data.</text>
</comment>
<dbReference type="PRINTS" id="PR01453">
    <property type="entry name" value="EPMEMFAMILY"/>
</dbReference>
<evidence type="ECO:0000256" key="7">
    <source>
        <dbReference type="ARBA" id="ARBA00023136"/>
    </source>
</evidence>
<sequence length="550" mass="61674">MNGSDMSGEAASKSCSRDLIQRDRQYSGELNMAYLLMFVTLLHLITLAMQFIATMEKSWWVWDVLENSDLWYNCRFDNSTGTWLCASSKESEWLKAVQVLMVLSVVFSSVSFLVFLGQLFTMSKGGLFYFTGLCQVFSGLNAFSAALIYTLHNKAILQDSRELTSGHFGYCFILAWVCVPLLLCSGVIYIHLRTTSKMIPLALPKGTDKLCELCQREARLQCTECRVTYYCDEEHQQADWVGIHERICQLLAPIRTPTLYSLQWAGRIETQLKKAELIEICRLVAQSKLSEGKHQEALPAAQFCLRCSIDLHGPSTVQMVPAYLLLAEANMGLGNLARVAELLSQAEWAVLKSPECGHAVRHRLHRSLGRLHTATGNLEAALLNFADDIYFASEEYGLDSTVTCGGYFLMADVFTKQGKMPIARSLYSQVAHTWHCHLTKLLKTHVQNVQNPDMLLESSYDKAQLVEVDEMLKTMLEFEQNDSRKDSTQVALVAHCLAMLWFLGGDSLKALGFGSTALQASQLIPNHDLTEPIQGLLQLVQNLQTESHPV</sequence>
<dbReference type="InterPro" id="IPR002893">
    <property type="entry name" value="Znf_MYND"/>
</dbReference>
<evidence type="ECO:0000256" key="1">
    <source>
        <dbReference type="ARBA" id="ARBA00004141"/>
    </source>
</evidence>
<organism evidence="11 12">
    <name type="scientific">Perca fluviatilis</name>
    <name type="common">European perch</name>
    <dbReference type="NCBI Taxonomy" id="8168"/>
    <lineage>
        <taxon>Eukaryota</taxon>
        <taxon>Metazoa</taxon>
        <taxon>Chordata</taxon>
        <taxon>Craniata</taxon>
        <taxon>Vertebrata</taxon>
        <taxon>Euteleostomi</taxon>
        <taxon>Actinopterygii</taxon>
        <taxon>Neopterygii</taxon>
        <taxon>Teleostei</taxon>
        <taxon>Neoteleostei</taxon>
        <taxon>Acanthomorphata</taxon>
        <taxon>Eupercaria</taxon>
        <taxon>Perciformes</taxon>
        <taxon>Percoidei</taxon>
        <taxon>Percidae</taxon>
        <taxon>Percinae</taxon>
        <taxon>Perca</taxon>
    </lineage>
</organism>
<evidence type="ECO:0000256" key="4">
    <source>
        <dbReference type="ARBA" id="ARBA00022771"/>
    </source>
</evidence>
<gene>
    <name evidence="11" type="ORF">PFLUV_G00060260</name>
</gene>
<feature type="domain" description="MYND-type" evidence="10">
    <location>
        <begin position="211"/>
        <end position="248"/>
    </location>
</feature>
<dbReference type="InterPro" id="IPR004032">
    <property type="entry name" value="PMP22_EMP_MP20"/>
</dbReference>
<evidence type="ECO:0000256" key="5">
    <source>
        <dbReference type="ARBA" id="ARBA00022833"/>
    </source>
</evidence>
<comment type="similarity">
    <text evidence="9">Belongs to the PMP-22/EMP/MP20 family.</text>
</comment>
<dbReference type="GO" id="GO:0016020">
    <property type="term" value="C:membrane"/>
    <property type="evidence" value="ECO:0007669"/>
    <property type="project" value="UniProtKB-SubCell"/>
</dbReference>